<gene>
    <name evidence="6" type="ORF">GLV81_04010</name>
</gene>
<keyword evidence="4 5" id="KW-0472">Membrane</keyword>
<proteinExistence type="predicted"/>
<evidence type="ECO:0008006" key="8">
    <source>
        <dbReference type="Google" id="ProtNLM"/>
    </source>
</evidence>
<dbReference type="Gene3D" id="1.20.1280.290">
    <property type="match status" value="1"/>
</dbReference>
<evidence type="ECO:0000256" key="3">
    <source>
        <dbReference type="ARBA" id="ARBA00022989"/>
    </source>
</evidence>
<dbReference type="Proteomes" id="UP000426027">
    <property type="component" value="Chromosome"/>
</dbReference>
<feature type="transmembrane region" description="Helical" evidence="5">
    <location>
        <begin position="13"/>
        <end position="36"/>
    </location>
</feature>
<organism evidence="6 7">
    <name type="scientific">Phnomibacter ginsenosidimutans</name>
    <dbReference type="NCBI Taxonomy" id="2676868"/>
    <lineage>
        <taxon>Bacteria</taxon>
        <taxon>Pseudomonadati</taxon>
        <taxon>Bacteroidota</taxon>
        <taxon>Chitinophagia</taxon>
        <taxon>Chitinophagales</taxon>
        <taxon>Chitinophagaceae</taxon>
        <taxon>Phnomibacter</taxon>
    </lineage>
</organism>
<keyword evidence="2 5" id="KW-0812">Transmembrane</keyword>
<evidence type="ECO:0000256" key="4">
    <source>
        <dbReference type="ARBA" id="ARBA00023136"/>
    </source>
</evidence>
<dbReference type="GO" id="GO:0016020">
    <property type="term" value="C:membrane"/>
    <property type="evidence" value="ECO:0007669"/>
    <property type="project" value="UniProtKB-SubCell"/>
</dbReference>
<evidence type="ECO:0000313" key="6">
    <source>
        <dbReference type="EMBL" id="QGW27376.1"/>
    </source>
</evidence>
<comment type="subcellular location">
    <subcellularLocation>
        <location evidence="1">Membrane</location>
        <topology evidence="1">Multi-pass membrane protein</topology>
    </subcellularLocation>
</comment>
<protein>
    <recommendedName>
        <fullName evidence="8">SemiSWEET transporter</fullName>
    </recommendedName>
</protein>
<dbReference type="AlphaFoldDB" id="A0A6I6G463"/>
<evidence type="ECO:0000256" key="1">
    <source>
        <dbReference type="ARBA" id="ARBA00004141"/>
    </source>
</evidence>
<feature type="transmembrane region" description="Helical" evidence="5">
    <location>
        <begin position="48"/>
        <end position="69"/>
    </location>
</feature>
<feature type="transmembrane region" description="Helical" evidence="5">
    <location>
        <begin position="75"/>
        <end position="94"/>
    </location>
</feature>
<reference evidence="6 7" key="1">
    <citation type="submission" date="2019-11" db="EMBL/GenBank/DDBJ databases">
        <authorList>
            <person name="Im W.T."/>
        </authorList>
    </citation>
    <scope>NUCLEOTIDE SEQUENCE [LARGE SCALE GENOMIC DNA]</scope>
    <source>
        <strain evidence="6 7">SB-02</strain>
    </source>
</reference>
<name>A0A6I6G463_9BACT</name>
<accession>A0A6I6G463</accession>
<evidence type="ECO:0000256" key="5">
    <source>
        <dbReference type="SAM" id="Phobius"/>
    </source>
</evidence>
<dbReference type="KEGG" id="fls:GLV81_04010"/>
<dbReference type="Pfam" id="PF04193">
    <property type="entry name" value="PQ-loop"/>
    <property type="match status" value="1"/>
</dbReference>
<dbReference type="InterPro" id="IPR006603">
    <property type="entry name" value="PQ-loop_rpt"/>
</dbReference>
<sequence length="102" mass="11912">MQSREFLIKNRTIMNWVEIVGLVGSFLSSVTFMPQVYKTWKTRRADDLSLEMMLIVFISTIVWLIYGIFNSPMLWPVIICNGIVCLLSLLLIFFKLTFKKQA</sequence>
<dbReference type="EMBL" id="CP046566">
    <property type="protein sequence ID" value="QGW27376.1"/>
    <property type="molecule type" value="Genomic_DNA"/>
</dbReference>
<evidence type="ECO:0000313" key="7">
    <source>
        <dbReference type="Proteomes" id="UP000426027"/>
    </source>
</evidence>
<keyword evidence="7" id="KW-1185">Reference proteome</keyword>
<evidence type="ECO:0000256" key="2">
    <source>
        <dbReference type="ARBA" id="ARBA00022692"/>
    </source>
</evidence>
<keyword evidence="3 5" id="KW-1133">Transmembrane helix</keyword>